<accession>A0ABP6LN25</accession>
<keyword evidence="2" id="KW-0203">Cytokinin biosynthesis</keyword>
<comment type="similarity">
    <text evidence="1 2">Belongs to the LOG family.</text>
</comment>
<dbReference type="InterPro" id="IPR031100">
    <property type="entry name" value="LOG_fam"/>
</dbReference>
<proteinExistence type="inferred from homology"/>
<evidence type="ECO:0000256" key="2">
    <source>
        <dbReference type="RuleBase" id="RU363015"/>
    </source>
</evidence>
<keyword evidence="4" id="KW-1185">Reference proteome</keyword>
<dbReference type="SUPFAM" id="SSF102405">
    <property type="entry name" value="MCP/YpsA-like"/>
    <property type="match status" value="1"/>
</dbReference>
<comment type="caution">
    <text evidence="3">The sequence shown here is derived from an EMBL/GenBank/DDBJ whole genome shotgun (WGS) entry which is preliminary data.</text>
</comment>
<protein>
    <recommendedName>
        <fullName evidence="2">Cytokinin riboside 5'-monophosphate phosphoribohydrolase</fullName>
        <ecNumber evidence="2">3.2.2.n1</ecNumber>
    </recommendedName>
</protein>
<dbReference type="Pfam" id="PF03641">
    <property type="entry name" value="Lysine_decarbox"/>
    <property type="match status" value="1"/>
</dbReference>
<evidence type="ECO:0000313" key="3">
    <source>
        <dbReference type="EMBL" id="GAA3049972.1"/>
    </source>
</evidence>
<dbReference type="InterPro" id="IPR005269">
    <property type="entry name" value="LOG"/>
</dbReference>
<reference evidence="4" key="1">
    <citation type="journal article" date="2019" name="Int. J. Syst. Evol. Microbiol.">
        <title>The Global Catalogue of Microorganisms (GCM) 10K type strain sequencing project: providing services to taxonomists for standard genome sequencing and annotation.</title>
        <authorList>
            <consortium name="The Broad Institute Genomics Platform"/>
            <consortium name="The Broad Institute Genome Sequencing Center for Infectious Disease"/>
            <person name="Wu L."/>
            <person name="Ma J."/>
        </authorList>
    </citation>
    <scope>NUCLEOTIDE SEQUENCE [LARGE SCALE GENOMIC DNA]</scope>
    <source>
        <strain evidence="4">JCM 14309</strain>
    </source>
</reference>
<dbReference type="Gene3D" id="3.40.50.450">
    <property type="match status" value="1"/>
</dbReference>
<comment type="catalytic activity">
    <reaction evidence="2">
        <text>N(6)-(dimethylallyl)adenosine 5'-phosphate + H2O = N(6)-dimethylallyladenine + D-ribose 5-phosphate</text>
        <dbReference type="Rhea" id="RHEA:48560"/>
        <dbReference type="ChEBI" id="CHEBI:15377"/>
        <dbReference type="ChEBI" id="CHEBI:17660"/>
        <dbReference type="ChEBI" id="CHEBI:57526"/>
        <dbReference type="ChEBI" id="CHEBI:78346"/>
        <dbReference type="EC" id="3.2.2.n1"/>
    </reaction>
</comment>
<evidence type="ECO:0000313" key="4">
    <source>
        <dbReference type="Proteomes" id="UP001500236"/>
    </source>
</evidence>
<dbReference type="EC" id="3.2.2.n1" evidence="2"/>
<comment type="catalytic activity">
    <reaction evidence="2">
        <text>9-ribosyl-trans-zeatin 5'-phosphate + H2O = trans-zeatin + D-ribose 5-phosphate</text>
        <dbReference type="Rhea" id="RHEA:48564"/>
        <dbReference type="ChEBI" id="CHEBI:15377"/>
        <dbReference type="ChEBI" id="CHEBI:16522"/>
        <dbReference type="ChEBI" id="CHEBI:78346"/>
        <dbReference type="ChEBI" id="CHEBI:87947"/>
        <dbReference type="EC" id="3.2.2.n1"/>
    </reaction>
</comment>
<dbReference type="NCBIfam" id="TIGR00730">
    <property type="entry name" value="Rossman fold protein, TIGR00730 family"/>
    <property type="match status" value="1"/>
</dbReference>
<dbReference type="RefSeq" id="WP_344682283.1">
    <property type="nucleotide sequence ID" value="NZ_BAAAVT010000001.1"/>
</dbReference>
<evidence type="ECO:0000256" key="1">
    <source>
        <dbReference type="ARBA" id="ARBA00006763"/>
    </source>
</evidence>
<keyword evidence="2" id="KW-0378">Hydrolase</keyword>
<dbReference type="PANTHER" id="PTHR31223:SF70">
    <property type="entry name" value="LOG FAMILY PROTEIN YJL055W"/>
    <property type="match status" value="1"/>
</dbReference>
<dbReference type="PANTHER" id="PTHR31223">
    <property type="entry name" value="LOG FAMILY PROTEIN YJL055W"/>
    <property type="match status" value="1"/>
</dbReference>
<dbReference type="Proteomes" id="UP001500236">
    <property type="component" value="Unassembled WGS sequence"/>
</dbReference>
<organism evidence="3 4">
    <name type="scientific">Nesterenkonia aethiopica</name>
    <dbReference type="NCBI Taxonomy" id="269144"/>
    <lineage>
        <taxon>Bacteria</taxon>
        <taxon>Bacillati</taxon>
        <taxon>Actinomycetota</taxon>
        <taxon>Actinomycetes</taxon>
        <taxon>Micrococcales</taxon>
        <taxon>Micrococcaceae</taxon>
        <taxon>Nesterenkonia</taxon>
    </lineage>
</organism>
<dbReference type="EMBL" id="BAAAVT010000001">
    <property type="protein sequence ID" value="GAA3049972.1"/>
    <property type="molecule type" value="Genomic_DNA"/>
</dbReference>
<name>A0ABP6LN25_9MICC</name>
<sequence>MRSLTVFTGSSHGHDPAHARAVRRLGALLGRRGITVVYGGGNVGLMGALADAALGAGGEVHGVMPQGLMDREIAHPGLTRLEVVADMHERKRRMAELGDGFLAMPGGAGTLEELFEVWTWQHLGLHRKPVALFDVGGFWQPLLAMVDHMVEAGFLTRPRREALIVDDQVPELVDSLAASAADLTEV</sequence>
<gene>
    <name evidence="3" type="ORF">GCM10010529_00110</name>
</gene>